<dbReference type="OrthoDB" id="1930084at2759"/>
<reference evidence="6" key="1">
    <citation type="submission" date="2020-11" db="EMBL/GenBank/DDBJ databases">
        <authorList>
            <person name="Tran Van P."/>
        </authorList>
    </citation>
    <scope>NUCLEOTIDE SEQUENCE</scope>
</reference>
<evidence type="ECO:0000256" key="2">
    <source>
        <dbReference type="ARBA" id="ARBA00022723"/>
    </source>
</evidence>
<organism evidence="6">
    <name type="scientific">Medioppia subpectinata</name>
    <dbReference type="NCBI Taxonomy" id="1979941"/>
    <lineage>
        <taxon>Eukaryota</taxon>
        <taxon>Metazoa</taxon>
        <taxon>Ecdysozoa</taxon>
        <taxon>Arthropoda</taxon>
        <taxon>Chelicerata</taxon>
        <taxon>Arachnida</taxon>
        <taxon>Acari</taxon>
        <taxon>Acariformes</taxon>
        <taxon>Sarcoptiformes</taxon>
        <taxon>Oribatida</taxon>
        <taxon>Brachypylina</taxon>
        <taxon>Oppioidea</taxon>
        <taxon>Oppiidae</taxon>
        <taxon>Medioppia</taxon>
    </lineage>
</organism>
<dbReference type="AlphaFoldDB" id="A0A7R9KQD5"/>
<keyword evidence="2" id="KW-0479">Metal-binding</keyword>
<proteinExistence type="predicted"/>
<feature type="domain" description="Serine-threonine protein phosphatase N-terminal" evidence="5">
    <location>
        <begin position="58"/>
        <end position="105"/>
    </location>
</feature>
<evidence type="ECO:0000256" key="3">
    <source>
        <dbReference type="ARBA" id="ARBA00022801"/>
    </source>
</evidence>
<sequence>MHIGLDLLVVVGLRWVPAVLEQPQQVVVLAVYVTYGRLCAKVTCTIFLIMADSNKVDIDSIIQRLLEVRGSRPGKSVQLSETEIKCLCNKSREIFLSQPILLELEAPLKICG</sequence>
<protein>
    <recommendedName>
        <fullName evidence="1">protein-serine/threonine phosphatase</fullName>
        <ecNumber evidence="1">3.1.3.16</ecNumber>
    </recommendedName>
</protein>
<gene>
    <name evidence="6" type="ORF">OSB1V03_LOCUS6626</name>
</gene>
<dbReference type="EMBL" id="OC858224">
    <property type="protein sequence ID" value="CAD7626193.1"/>
    <property type="molecule type" value="Genomic_DNA"/>
</dbReference>
<dbReference type="Gene3D" id="3.60.21.10">
    <property type="match status" value="1"/>
</dbReference>
<dbReference type="EMBL" id="CAJPIZ010003649">
    <property type="protein sequence ID" value="CAG2106623.1"/>
    <property type="molecule type" value="Genomic_DNA"/>
</dbReference>
<keyword evidence="3" id="KW-0378">Hydrolase</keyword>
<evidence type="ECO:0000256" key="4">
    <source>
        <dbReference type="ARBA" id="ARBA00023211"/>
    </source>
</evidence>
<evidence type="ECO:0000256" key="1">
    <source>
        <dbReference type="ARBA" id="ARBA00013081"/>
    </source>
</evidence>
<keyword evidence="7" id="KW-1185">Reference proteome</keyword>
<keyword evidence="4" id="KW-0464">Manganese</keyword>
<dbReference type="EC" id="3.1.3.16" evidence="1"/>
<dbReference type="GO" id="GO:0004722">
    <property type="term" value="F:protein serine/threonine phosphatase activity"/>
    <property type="evidence" value="ECO:0007669"/>
    <property type="project" value="UniProtKB-EC"/>
</dbReference>
<name>A0A7R9KQD5_9ACAR</name>
<dbReference type="Pfam" id="PF16891">
    <property type="entry name" value="STPPase_N"/>
    <property type="match status" value="1"/>
</dbReference>
<dbReference type="GO" id="GO:0046872">
    <property type="term" value="F:metal ion binding"/>
    <property type="evidence" value="ECO:0007669"/>
    <property type="project" value="UniProtKB-KW"/>
</dbReference>
<dbReference type="InterPro" id="IPR031675">
    <property type="entry name" value="STPPase_N"/>
</dbReference>
<dbReference type="Proteomes" id="UP000759131">
    <property type="component" value="Unassembled WGS sequence"/>
</dbReference>
<feature type="non-terminal residue" evidence="6">
    <location>
        <position position="1"/>
    </location>
</feature>
<dbReference type="InterPro" id="IPR029052">
    <property type="entry name" value="Metallo-depent_PP-like"/>
</dbReference>
<evidence type="ECO:0000259" key="5">
    <source>
        <dbReference type="Pfam" id="PF16891"/>
    </source>
</evidence>
<accession>A0A7R9KQD5</accession>
<dbReference type="SUPFAM" id="SSF56300">
    <property type="entry name" value="Metallo-dependent phosphatases"/>
    <property type="match status" value="1"/>
</dbReference>
<evidence type="ECO:0000313" key="6">
    <source>
        <dbReference type="EMBL" id="CAD7626193.1"/>
    </source>
</evidence>
<evidence type="ECO:0000313" key="7">
    <source>
        <dbReference type="Proteomes" id="UP000759131"/>
    </source>
</evidence>